<dbReference type="STRING" id="112090.W4FN94"/>
<dbReference type="AlphaFoldDB" id="W4FN94"/>
<protein>
    <recommendedName>
        <fullName evidence="4">EGF-like domain-containing protein</fullName>
    </recommendedName>
</protein>
<gene>
    <name evidence="5" type="ORF">H257_15280</name>
</gene>
<sequence length="348" mass="35318">MFILLLHTNIKLFLREKPLQAVNAYLIMRGFVASLTAAACVVASASGFDFSSQLSHRVVFSSSAKAQLAASVDGSTVLGDYCNSTNDCPSGTSCIAGSALEAIQSCVQEPVCTGTAPGNCPGLVSSGQLVCAWSPTNASACSDKNGSCTAFNGVLGIYKCMSVDRCDAIAGPASSSCSSGCKSSNGLTCNGRGSCQTADGAAYKCACNTGWSGVHCEVVVDGSCQAGVGSCGAHGKCANGTCQCDEGYSGAQCEVGTTTTQAPLVTSAAPSDQGIGPIPSPSTGLSSSTIIAIVVIILALLAIGIVAFLIVKKKKREREAAELRALINQDDDNDREHVTTPKAAIQVL</sequence>
<dbReference type="EMBL" id="KI913181">
    <property type="protein sequence ID" value="ETV68940.1"/>
    <property type="molecule type" value="Genomic_DNA"/>
</dbReference>
<dbReference type="Gene3D" id="2.10.25.10">
    <property type="entry name" value="Laminin"/>
    <property type="match status" value="2"/>
</dbReference>
<keyword evidence="2" id="KW-0245">EGF-like domain</keyword>
<evidence type="ECO:0000256" key="2">
    <source>
        <dbReference type="PROSITE-ProRule" id="PRU00076"/>
    </source>
</evidence>
<dbReference type="NCBIfam" id="TIGR01167">
    <property type="entry name" value="LPXTG_anchor"/>
    <property type="match status" value="1"/>
</dbReference>
<evidence type="ECO:0000256" key="3">
    <source>
        <dbReference type="SAM" id="Phobius"/>
    </source>
</evidence>
<dbReference type="PROSITE" id="PS50026">
    <property type="entry name" value="EGF_3"/>
    <property type="match status" value="1"/>
</dbReference>
<keyword evidence="3" id="KW-0472">Membrane</keyword>
<dbReference type="PANTHER" id="PTHR24044:SF420">
    <property type="entry name" value="DELTA AND NOTCH-LIKE EPIDERMAL GROWTH FACTOR-RELATED RECEPTOR ISOFORM X1"/>
    <property type="match status" value="1"/>
</dbReference>
<dbReference type="InterPro" id="IPR013111">
    <property type="entry name" value="EGF_extracell"/>
</dbReference>
<dbReference type="PROSITE" id="PS00022">
    <property type="entry name" value="EGF_1"/>
    <property type="match status" value="2"/>
</dbReference>
<dbReference type="Pfam" id="PF23106">
    <property type="entry name" value="EGF_Teneurin"/>
    <property type="match status" value="1"/>
</dbReference>
<reference evidence="5" key="1">
    <citation type="submission" date="2013-12" db="EMBL/GenBank/DDBJ databases">
        <title>The Genome Sequence of Aphanomyces astaci APO3.</title>
        <authorList>
            <consortium name="The Broad Institute Genomics Platform"/>
            <person name="Russ C."/>
            <person name="Tyler B."/>
            <person name="van West P."/>
            <person name="Dieguez-Uribeondo J."/>
            <person name="Young S.K."/>
            <person name="Zeng Q."/>
            <person name="Gargeya S."/>
            <person name="Fitzgerald M."/>
            <person name="Abouelleil A."/>
            <person name="Alvarado L."/>
            <person name="Chapman S.B."/>
            <person name="Gainer-Dewar J."/>
            <person name="Goldberg J."/>
            <person name="Griggs A."/>
            <person name="Gujja S."/>
            <person name="Hansen M."/>
            <person name="Howarth C."/>
            <person name="Imamovic A."/>
            <person name="Ireland A."/>
            <person name="Larimer J."/>
            <person name="McCowan C."/>
            <person name="Murphy C."/>
            <person name="Pearson M."/>
            <person name="Poon T.W."/>
            <person name="Priest M."/>
            <person name="Roberts A."/>
            <person name="Saif S."/>
            <person name="Shea T."/>
            <person name="Sykes S."/>
            <person name="Wortman J."/>
            <person name="Nusbaum C."/>
            <person name="Birren B."/>
        </authorList>
    </citation>
    <scope>NUCLEOTIDE SEQUENCE [LARGE SCALE GENOMIC DNA]</scope>
    <source>
        <strain evidence="5">APO3</strain>
    </source>
</reference>
<dbReference type="InterPro" id="IPR000742">
    <property type="entry name" value="EGF"/>
</dbReference>
<organism evidence="5">
    <name type="scientific">Aphanomyces astaci</name>
    <name type="common">Crayfish plague agent</name>
    <dbReference type="NCBI Taxonomy" id="112090"/>
    <lineage>
        <taxon>Eukaryota</taxon>
        <taxon>Sar</taxon>
        <taxon>Stramenopiles</taxon>
        <taxon>Oomycota</taxon>
        <taxon>Saprolegniomycetes</taxon>
        <taxon>Saprolegniales</taxon>
        <taxon>Verrucalvaceae</taxon>
        <taxon>Aphanomyces</taxon>
    </lineage>
</organism>
<feature type="domain" description="EGF-like" evidence="4">
    <location>
        <begin position="185"/>
        <end position="217"/>
    </location>
</feature>
<dbReference type="PROSITE" id="PS01186">
    <property type="entry name" value="EGF_2"/>
    <property type="match status" value="2"/>
</dbReference>
<dbReference type="GeneID" id="20817276"/>
<dbReference type="PANTHER" id="PTHR24044">
    <property type="entry name" value="NOTCH LIGAND FAMILY MEMBER"/>
    <property type="match status" value="1"/>
</dbReference>
<name>W4FN94_APHAT</name>
<dbReference type="RefSeq" id="XP_009841617.1">
    <property type="nucleotide sequence ID" value="XM_009843315.1"/>
</dbReference>
<evidence type="ECO:0000256" key="1">
    <source>
        <dbReference type="ARBA" id="ARBA00023157"/>
    </source>
</evidence>
<dbReference type="OrthoDB" id="283575at2759"/>
<keyword evidence="3" id="KW-1133">Transmembrane helix</keyword>
<keyword evidence="3" id="KW-0812">Transmembrane</keyword>
<evidence type="ECO:0000313" key="5">
    <source>
        <dbReference type="EMBL" id="ETV68940.1"/>
    </source>
</evidence>
<dbReference type="VEuPathDB" id="FungiDB:H257_15280"/>
<proteinExistence type="predicted"/>
<feature type="transmembrane region" description="Helical" evidence="3">
    <location>
        <begin position="290"/>
        <end position="311"/>
    </location>
</feature>
<feature type="disulfide bond" evidence="2">
    <location>
        <begin position="207"/>
        <end position="216"/>
    </location>
</feature>
<dbReference type="InterPro" id="IPR050906">
    <property type="entry name" value="Notch_signaling"/>
</dbReference>
<keyword evidence="1 2" id="KW-1015">Disulfide bond</keyword>
<dbReference type="SMART" id="SM00181">
    <property type="entry name" value="EGF"/>
    <property type="match status" value="2"/>
</dbReference>
<evidence type="ECO:0000259" key="4">
    <source>
        <dbReference type="PROSITE" id="PS50026"/>
    </source>
</evidence>
<dbReference type="Pfam" id="PF07974">
    <property type="entry name" value="EGF_2"/>
    <property type="match status" value="1"/>
</dbReference>
<comment type="caution">
    <text evidence="2">Lacks conserved residue(s) required for the propagation of feature annotation.</text>
</comment>
<accession>W4FN94</accession>